<protein>
    <submittedName>
        <fullName evidence="1">Uncharacterized protein</fullName>
    </submittedName>
</protein>
<proteinExistence type="predicted"/>
<gene>
    <name evidence="1" type="ORF">GCM10009836_50970</name>
</gene>
<keyword evidence="2" id="KW-1185">Reference proteome</keyword>
<name>A0ABN2NFT2_9PSEU</name>
<reference evidence="1 2" key="1">
    <citation type="journal article" date="2019" name="Int. J. Syst. Evol. Microbiol.">
        <title>The Global Catalogue of Microorganisms (GCM) 10K type strain sequencing project: providing services to taxonomists for standard genome sequencing and annotation.</title>
        <authorList>
            <consortium name="The Broad Institute Genomics Platform"/>
            <consortium name="The Broad Institute Genome Sequencing Center for Infectious Disease"/>
            <person name="Wu L."/>
            <person name="Ma J."/>
        </authorList>
    </citation>
    <scope>NUCLEOTIDE SEQUENCE [LARGE SCALE GENOMIC DNA]</scope>
    <source>
        <strain evidence="1 2">JCM 16009</strain>
    </source>
</reference>
<sequence length="98" mass="10281">MNRTTTTSTEPPARDQRRAVRAAYSAVAALHHSPASSDVAHAIRDASAAVSTLPAGFLAEALYRLLGTVEDCHRAGTPGSARLSERWRAVSAAVRLAG</sequence>
<evidence type="ECO:0000313" key="1">
    <source>
        <dbReference type="EMBL" id="GAA1864429.1"/>
    </source>
</evidence>
<organism evidence="1 2">
    <name type="scientific">Pseudonocardia ailaonensis</name>
    <dbReference type="NCBI Taxonomy" id="367279"/>
    <lineage>
        <taxon>Bacteria</taxon>
        <taxon>Bacillati</taxon>
        <taxon>Actinomycetota</taxon>
        <taxon>Actinomycetes</taxon>
        <taxon>Pseudonocardiales</taxon>
        <taxon>Pseudonocardiaceae</taxon>
        <taxon>Pseudonocardia</taxon>
    </lineage>
</organism>
<evidence type="ECO:0000313" key="2">
    <source>
        <dbReference type="Proteomes" id="UP001500449"/>
    </source>
</evidence>
<dbReference type="EMBL" id="BAAAQK010000019">
    <property type="protein sequence ID" value="GAA1864429.1"/>
    <property type="molecule type" value="Genomic_DNA"/>
</dbReference>
<comment type="caution">
    <text evidence="1">The sequence shown here is derived from an EMBL/GenBank/DDBJ whole genome shotgun (WGS) entry which is preliminary data.</text>
</comment>
<dbReference type="RefSeq" id="WP_344422080.1">
    <property type="nucleotide sequence ID" value="NZ_BAAAQK010000019.1"/>
</dbReference>
<accession>A0ABN2NFT2</accession>
<dbReference type="Proteomes" id="UP001500449">
    <property type="component" value="Unassembled WGS sequence"/>
</dbReference>